<dbReference type="InterPro" id="IPR000917">
    <property type="entry name" value="Sulfatase_N"/>
</dbReference>
<proteinExistence type="predicted"/>
<feature type="transmembrane region" description="Helical" evidence="1">
    <location>
        <begin position="103"/>
        <end position="121"/>
    </location>
</feature>
<feature type="transmembrane region" description="Helical" evidence="1">
    <location>
        <begin position="355"/>
        <end position="377"/>
    </location>
</feature>
<gene>
    <name evidence="3" type="ORF">CWI26_07300</name>
</gene>
<keyword evidence="1" id="KW-1133">Transmembrane helix</keyword>
<evidence type="ECO:0000256" key="1">
    <source>
        <dbReference type="SAM" id="Phobius"/>
    </source>
</evidence>
<evidence type="ECO:0000313" key="3">
    <source>
        <dbReference type="EMBL" id="AUA19292.1"/>
    </source>
</evidence>
<reference evidence="3 4" key="1">
    <citation type="submission" date="2017-11" db="EMBL/GenBank/DDBJ databases">
        <title>Genome analysis of Streptococcus suis serotype chz stain ah681.</title>
        <authorList>
            <person name="Pan Z."/>
            <person name="Zhang Y."/>
            <person name="Ma J."/>
            <person name="Lu P."/>
            <person name="Zhu Y."/>
            <person name="Zhong X."/>
            <person name="Dong W."/>
            <person name="Lu C."/>
            <person name="Yao H."/>
        </authorList>
    </citation>
    <scope>NUCLEOTIDE SEQUENCE [LARGE SCALE GENOMIC DNA]</scope>
    <source>
        <strain evidence="3 4">AH681</strain>
    </source>
</reference>
<feature type="domain" description="Sulfatase N-terminal" evidence="2">
    <location>
        <begin position="503"/>
        <end position="786"/>
    </location>
</feature>
<dbReference type="Proteomes" id="UP000231863">
    <property type="component" value="Chromosome"/>
</dbReference>
<feature type="transmembrane region" description="Helical" evidence="1">
    <location>
        <begin position="181"/>
        <end position="199"/>
    </location>
</feature>
<feature type="transmembrane region" description="Helical" evidence="1">
    <location>
        <begin position="252"/>
        <end position="273"/>
    </location>
</feature>
<feature type="transmembrane region" description="Helical" evidence="1">
    <location>
        <begin position="398"/>
        <end position="416"/>
    </location>
</feature>
<dbReference type="Gene3D" id="3.40.720.10">
    <property type="entry name" value="Alkaline Phosphatase, subunit A"/>
    <property type="match status" value="1"/>
</dbReference>
<feature type="transmembrane region" description="Helical" evidence="1">
    <location>
        <begin position="316"/>
        <end position="335"/>
    </location>
</feature>
<sequence>MSYFNKIFYENMRKIMDRDLKIQSMKTYFKKSIQKDILMKVVLMLAAIAIGIFSLSEYLVDYITISQTVTEFRYVLQVLSAISILIFSSYLSVSIGGEFFRKLIDSYFVYLLISYFLLMTQNLNNESFDITTFDVDYFFEIGSFGVIFIIISLAFVLKYLTSKVEVIRKYSNYLNENKSTNLLLALLVSVIVLHDSKLIEKLKQFLALSDYSDYQQFYLQILYFSATVILIVIFVTISFWKAMNKLKNNQSSLSLVIISSLFLAMIFNFFIQFGIRMNEDFYGEYIFPGATAFQIILFALINLTVYLLFNRYWPSTILIIFSGITVAIVNGMKYSMRREPLLLTDFSMLAQLDLIFNYIDLKVLSVAFLLIITSVFITFFLKNRYLTGKIIAKVKIQLLVLSAVFTVFVGILTVFFNQENGRIADNIPILSRLNNSYNISFTGHATTARFQSLSYVWMKQFTRPIMDKPNNYNQQTIQTLVEKYKKRAAEINASRSQLIEDETVIFILSESLADPTRLEGVTLSQDVLPNFKEIASETTSGLMKSDAYGGGTANIEIQTLLGLPYYNLSSSISIYNTEVVPKMKKLPSISDVYHSQNRYVIHLGETKLYSRGEVYGKLGFDSFIANDNLALPPTESIKYGNFPSDSSTYQNILDKLDMNQSQFFSVITYQNHVPWSIGEPSEITGVGEGFSADENNQLSNFSRLLFETDKVTKEFLDKLSTMEKKITVVFYGDHLPGLYPETLFKNNSESKYLTDYFIWSNKDNQKLNFPLVNSSDFPAVLLAHTNSKVSPYYALLTDVIEKSSVDKTELDEEGQLTADDLKLIQYDITVGKNYLKNYAEFFSVEN</sequence>
<name>A0A2I5KPL2_STRSU</name>
<keyword evidence="1" id="KW-0472">Membrane</keyword>
<dbReference type="CDD" id="cd16015">
    <property type="entry name" value="LTA_synthase"/>
    <property type="match status" value="1"/>
</dbReference>
<evidence type="ECO:0000313" key="4">
    <source>
        <dbReference type="Proteomes" id="UP000231863"/>
    </source>
</evidence>
<feature type="transmembrane region" description="Helical" evidence="1">
    <location>
        <begin position="219"/>
        <end position="240"/>
    </location>
</feature>
<feature type="transmembrane region" description="Helical" evidence="1">
    <location>
        <begin position="141"/>
        <end position="160"/>
    </location>
</feature>
<feature type="transmembrane region" description="Helical" evidence="1">
    <location>
        <begin position="72"/>
        <end position="91"/>
    </location>
</feature>
<dbReference type="EMBL" id="CP025043">
    <property type="protein sequence ID" value="AUA19292.1"/>
    <property type="molecule type" value="Genomic_DNA"/>
</dbReference>
<accession>A0A2I5KPL2</accession>
<dbReference type="AlphaFoldDB" id="A0A2I5KPL2"/>
<keyword evidence="1" id="KW-0812">Transmembrane</keyword>
<protein>
    <submittedName>
        <fullName evidence="3">LTA synthase family protein</fullName>
    </submittedName>
</protein>
<dbReference type="Pfam" id="PF00884">
    <property type="entry name" value="Sulfatase"/>
    <property type="match status" value="1"/>
</dbReference>
<evidence type="ECO:0000259" key="2">
    <source>
        <dbReference type="Pfam" id="PF00884"/>
    </source>
</evidence>
<dbReference type="InterPro" id="IPR017850">
    <property type="entry name" value="Alkaline_phosphatase_core_sf"/>
</dbReference>
<feature type="transmembrane region" description="Helical" evidence="1">
    <location>
        <begin position="37"/>
        <end position="60"/>
    </location>
</feature>
<organism evidence="3 4">
    <name type="scientific">Streptococcus suis</name>
    <dbReference type="NCBI Taxonomy" id="1307"/>
    <lineage>
        <taxon>Bacteria</taxon>
        <taxon>Bacillati</taxon>
        <taxon>Bacillota</taxon>
        <taxon>Bacilli</taxon>
        <taxon>Lactobacillales</taxon>
        <taxon>Streptococcaceae</taxon>
        <taxon>Streptococcus</taxon>
    </lineage>
</organism>
<dbReference type="SUPFAM" id="SSF53649">
    <property type="entry name" value="Alkaline phosphatase-like"/>
    <property type="match status" value="1"/>
</dbReference>
<feature type="transmembrane region" description="Helical" evidence="1">
    <location>
        <begin position="285"/>
        <end position="309"/>
    </location>
</feature>